<evidence type="ECO:0000256" key="1">
    <source>
        <dbReference type="SAM" id="MobiDB-lite"/>
    </source>
</evidence>
<comment type="caution">
    <text evidence="2">The sequence shown here is derived from an EMBL/GenBank/DDBJ whole genome shotgun (WGS) entry which is preliminary data.</text>
</comment>
<evidence type="ECO:0000313" key="2">
    <source>
        <dbReference type="EMBL" id="KAH0811300.1"/>
    </source>
</evidence>
<dbReference type="AlphaFoldDB" id="A0A8J6H3U9"/>
<dbReference type="Proteomes" id="UP000719412">
    <property type="component" value="Unassembled WGS sequence"/>
</dbReference>
<feature type="region of interest" description="Disordered" evidence="1">
    <location>
        <begin position="238"/>
        <end position="292"/>
    </location>
</feature>
<dbReference type="EMBL" id="JABDTM020026901">
    <property type="protein sequence ID" value="KAH0811300.1"/>
    <property type="molecule type" value="Genomic_DNA"/>
</dbReference>
<protein>
    <submittedName>
        <fullName evidence="2">Uncharacterized protein</fullName>
    </submittedName>
</protein>
<evidence type="ECO:0000313" key="3">
    <source>
        <dbReference type="Proteomes" id="UP000719412"/>
    </source>
</evidence>
<accession>A0A8J6H3U9</accession>
<reference evidence="2" key="2">
    <citation type="submission" date="2021-08" db="EMBL/GenBank/DDBJ databases">
        <authorList>
            <person name="Eriksson T."/>
        </authorList>
    </citation>
    <scope>NUCLEOTIDE SEQUENCE</scope>
    <source>
        <strain evidence="2">Stoneville</strain>
        <tissue evidence="2">Whole head</tissue>
    </source>
</reference>
<organism evidence="2 3">
    <name type="scientific">Tenebrio molitor</name>
    <name type="common">Yellow mealworm beetle</name>
    <dbReference type="NCBI Taxonomy" id="7067"/>
    <lineage>
        <taxon>Eukaryota</taxon>
        <taxon>Metazoa</taxon>
        <taxon>Ecdysozoa</taxon>
        <taxon>Arthropoda</taxon>
        <taxon>Hexapoda</taxon>
        <taxon>Insecta</taxon>
        <taxon>Pterygota</taxon>
        <taxon>Neoptera</taxon>
        <taxon>Endopterygota</taxon>
        <taxon>Coleoptera</taxon>
        <taxon>Polyphaga</taxon>
        <taxon>Cucujiformia</taxon>
        <taxon>Tenebrionidae</taxon>
        <taxon>Tenebrio</taxon>
    </lineage>
</organism>
<sequence>MEFWFNRKWKLMKKGANGDFSGPSWRCDRSIEDIPGGEICSSNQPKRYTKKFPAYQAIPADKRRPIENDLFISCLVRMKPLKRQTSLFDFEIPSLPFALDSMAQTMHFSRCTASSRVYDAPTSAFHLTTERQPGCTSPCSCCTDFPTSPNVKLSMPRLHFGEKSKFFPQWDSLTRHLESTPTTAFGVTQPAKSFIQLAPVLSREFQPGPILENRGNVSGQQLPGIKNVWKVTHPVAIPPRKQHSSSDSPLGARGLQGDGSSILHGGDADQLLGENVGGGSRPRQHLEHVTVT</sequence>
<keyword evidence="3" id="KW-1185">Reference proteome</keyword>
<reference evidence="2" key="1">
    <citation type="journal article" date="2020" name="J Insects Food Feed">
        <title>The yellow mealworm (Tenebrio molitor) genome: a resource for the emerging insects as food and feed industry.</title>
        <authorList>
            <person name="Eriksson T."/>
            <person name="Andere A."/>
            <person name="Kelstrup H."/>
            <person name="Emery V."/>
            <person name="Picard C."/>
        </authorList>
    </citation>
    <scope>NUCLEOTIDE SEQUENCE</scope>
    <source>
        <strain evidence="2">Stoneville</strain>
        <tissue evidence="2">Whole head</tissue>
    </source>
</reference>
<gene>
    <name evidence="2" type="ORF">GEV33_011489</name>
</gene>
<proteinExistence type="predicted"/>
<name>A0A8J6H3U9_TENMO</name>